<feature type="region of interest" description="Disordered" evidence="1">
    <location>
        <begin position="296"/>
        <end position="382"/>
    </location>
</feature>
<evidence type="ECO:0000256" key="1">
    <source>
        <dbReference type="SAM" id="MobiDB-lite"/>
    </source>
</evidence>
<dbReference type="GO" id="GO:0005524">
    <property type="term" value="F:ATP binding"/>
    <property type="evidence" value="ECO:0007669"/>
    <property type="project" value="InterPro"/>
</dbReference>
<reference evidence="3" key="1">
    <citation type="submission" date="2022-07" db="EMBL/GenBank/DDBJ databases">
        <title>Genome Sequence of Physisporinus lineatus.</title>
        <authorList>
            <person name="Buettner E."/>
        </authorList>
    </citation>
    <scope>NUCLEOTIDE SEQUENCE</scope>
    <source>
        <strain evidence="3">VT162</strain>
    </source>
</reference>
<sequence>MRATLIYSRSASPVSIISESHLVPHIVSGSSKGRVPGGDPQHPEGVGGYGEVYTGEWRGKSVAIKVLDKSVPDWMIMQEVRVWENLSHPNILPFYGVNPLKNPAFLLYDAASGLQYLHNNRIIHRDIKPSNVLVDGRGSACLADFGLSKIKDYTATIARLPTNSQQGTARFMAPEQIGRGITNESTDVYSFAMTMYEVYTGTPPFAHIQDQKLLESILDRKIRPERPSKYKSTVELDSKTWQLIERMWAHNPKKRPQISEVVRKLSRSVRNDRLSTFYNYFGSSAQFPEPIHSYPAPYSFPTQTPSTPPSNSAPSSSTSAIPSASPYYGYTPPPPTSPSPKVQSSSPPDSSSYQYRGAYKPNMSAITTPPSPPTTSYHHSNKYATPTDEDNIVDRFSKLQTSVSLSSSPTAEIIQKLLLRFVDETSTESLRAALQSIKTEEGPDMIAWTIWAMQIYWTYAKRKEEEIKELGKIRVLCLTPSFLQNFFRSSSFDRREQLLDLWHDLGQEPNTTPDVVLGFAMVSRHDGISWPVFRITCNVNTEQYKIDQAGATSGVLLPSEQIDQIWRALRAFETRFPEETPYVSQSFHSVFSAGRVKRPNLRNYTPIIWHRFLMDDCISHYTAVHGSYGSSVEVLRGRCEKMVGRMIRYKEMRRFDIQDVGPEESDL</sequence>
<keyword evidence="4" id="KW-1185">Reference proteome</keyword>
<feature type="domain" description="Protein kinase" evidence="2">
    <location>
        <begin position="38"/>
        <end position="281"/>
    </location>
</feature>
<dbReference type="PROSITE" id="PS50011">
    <property type="entry name" value="PROTEIN_KINASE_DOM"/>
    <property type="match status" value="1"/>
</dbReference>
<dbReference type="InterPro" id="IPR008271">
    <property type="entry name" value="Ser/Thr_kinase_AS"/>
</dbReference>
<name>A0AAD5V6B5_9APHY</name>
<proteinExistence type="predicted"/>
<organism evidence="3 4">
    <name type="scientific">Meripilus lineatus</name>
    <dbReference type="NCBI Taxonomy" id="2056292"/>
    <lineage>
        <taxon>Eukaryota</taxon>
        <taxon>Fungi</taxon>
        <taxon>Dikarya</taxon>
        <taxon>Basidiomycota</taxon>
        <taxon>Agaricomycotina</taxon>
        <taxon>Agaricomycetes</taxon>
        <taxon>Polyporales</taxon>
        <taxon>Meripilaceae</taxon>
        <taxon>Meripilus</taxon>
    </lineage>
</organism>
<dbReference type="Gene3D" id="1.10.510.10">
    <property type="entry name" value="Transferase(Phosphotransferase) domain 1"/>
    <property type="match status" value="1"/>
</dbReference>
<dbReference type="PROSITE" id="PS00108">
    <property type="entry name" value="PROTEIN_KINASE_ST"/>
    <property type="match status" value="1"/>
</dbReference>
<dbReference type="Gene3D" id="3.30.200.20">
    <property type="entry name" value="Phosphorylase Kinase, domain 1"/>
    <property type="match status" value="1"/>
</dbReference>
<dbReference type="GO" id="GO:0004674">
    <property type="term" value="F:protein serine/threonine kinase activity"/>
    <property type="evidence" value="ECO:0007669"/>
    <property type="project" value="TreeGrafter"/>
</dbReference>
<evidence type="ECO:0000259" key="2">
    <source>
        <dbReference type="PROSITE" id="PS50011"/>
    </source>
</evidence>
<dbReference type="InterPro" id="IPR051681">
    <property type="entry name" value="Ser/Thr_Kinases-Pseudokinases"/>
</dbReference>
<gene>
    <name evidence="3" type="ORF">NLI96_g3686</name>
</gene>
<dbReference type="SUPFAM" id="SSF56112">
    <property type="entry name" value="Protein kinase-like (PK-like)"/>
    <property type="match status" value="1"/>
</dbReference>
<dbReference type="Proteomes" id="UP001212997">
    <property type="component" value="Unassembled WGS sequence"/>
</dbReference>
<dbReference type="EMBL" id="JANAWD010000098">
    <property type="protein sequence ID" value="KAJ3487224.1"/>
    <property type="molecule type" value="Genomic_DNA"/>
</dbReference>
<accession>A0AAD5V6B5</accession>
<feature type="compositionally biased region" description="Low complexity" evidence="1">
    <location>
        <begin position="297"/>
        <end position="330"/>
    </location>
</feature>
<dbReference type="Pfam" id="PF00069">
    <property type="entry name" value="Pkinase"/>
    <property type="match status" value="1"/>
</dbReference>
<evidence type="ECO:0000313" key="4">
    <source>
        <dbReference type="Proteomes" id="UP001212997"/>
    </source>
</evidence>
<dbReference type="PANTHER" id="PTHR44329">
    <property type="entry name" value="SERINE/THREONINE-PROTEIN KINASE TNNI3K-RELATED"/>
    <property type="match status" value="1"/>
</dbReference>
<dbReference type="InterPro" id="IPR000719">
    <property type="entry name" value="Prot_kinase_dom"/>
</dbReference>
<protein>
    <recommendedName>
        <fullName evidence="2">Protein kinase domain-containing protein</fullName>
    </recommendedName>
</protein>
<dbReference type="AlphaFoldDB" id="A0AAD5V6B5"/>
<evidence type="ECO:0000313" key="3">
    <source>
        <dbReference type="EMBL" id="KAJ3487224.1"/>
    </source>
</evidence>
<feature type="compositionally biased region" description="Low complexity" evidence="1">
    <location>
        <begin position="339"/>
        <end position="355"/>
    </location>
</feature>
<dbReference type="SMART" id="SM00220">
    <property type="entry name" value="S_TKc"/>
    <property type="match status" value="1"/>
</dbReference>
<dbReference type="InterPro" id="IPR011009">
    <property type="entry name" value="Kinase-like_dom_sf"/>
</dbReference>
<comment type="caution">
    <text evidence="3">The sequence shown here is derived from an EMBL/GenBank/DDBJ whole genome shotgun (WGS) entry which is preliminary data.</text>
</comment>